<keyword evidence="1" id="KW-0472">Membrane</keyword>
<sequence>MWAQGSQCLWRRSLFYGGPFLFLPAFSRPTFVCGSSLLRRDEKKSCRLTGWEVDGGSVAAVTRFACGWMCEQASAGSEDKAQAHRAPLCCPRTFAKKRQEHVLIG</sequence>
<feature type="transmembrane region" description="Helical" evidence="1">
    <location>
        <begin position="20"/>
        <end position="38"/>
    </location>
</feature>
<dbReference type="EMBL" id="KP136319">
    <property type="protein sequence ID" value="AJF96791.1"/>
    <property type="molecule type" value="Genomic_DNA"/>
</dbReference>
<dbReference type="RefSeq" id="YP_009119026.1">
    <property type="nucleotide sequence ID" value="NC_026440.1"/>
</dbReference>
<accession>A0A0B5J7Q9</accession>
<dbReference type="KEGG" id="vg:23461708"/>
<reference evidence="2 3" key="1">
    <citation type="journal article" date="2015" name="Parasitol. Res.">
        <title>Viruses in close associations with free-living amoebae.</title>
        <authorList>
            <person name="Scheid P."/>
        </authorList>
    </citation>
    <scope>NUCLEOTIDE SEQUENCE [LARGE SCALE GENOMIC DNA]</scope>
    <source>
        <strain evidence="2">KlaHel</strain>
    </source>
</reference>
<keyword evidence="1" id="KW-0812">Transmembrane</keyword>
<protein>
    <submittedName>
        <fullName evidence="2">Uncharacterized protein</fullName>
    </submittedName>
</protein>
<proteinExistence type="predicted"/>
<evidence type="ECO:0000313" key="3">
    <source>
        <dbReference type="Proteomes" id="UP000202511"/>
    </source>
</evidence>
<name>A0A0B5J7Q9_9VIRU</name>
<dbReference type="Proteomes" id="UP000202511">
    <property type="component" value="Segment"/>
</dbReference>
<evidence type="ECO:0000256" key="1">
    <source>
        <dbReference type="SAM" id="Phobius"/>
    </source>
</evidence>
<dbReference type="GeneID" id="23461708"/>
<organism evidence="2 3">
    <name type="scientific">Pandoravirus inopinatum</name>
    <dbReference type="NCBI Taxonomy" id="1605721"/>
    <lineage>
        <taxon>Viruses</taxon>
        <taxon>Pandoravirus</taxon>
    </lineage>
</organism>
<keyword evidence="1" id="KW-1133">Transmembrane helix</keyword>
<evidence type="ECO:0000313" key="2">
    <source>
        <dbReference type="EMBL" id="AJF96791.1"/>
    </source>
</evidence>